<evidence type="ECO:0000313" key="2">
    <source>
        <dbReference type="EMBL" id="OMO87085.1"/>
    </source>
</evidence>
<accession>A0A1R3IWY8</accession>
<feature type="chain" id="PRO_5012187423" evidence="1">
    <location>
        <begin position="33"/>
        <end position="63"/>
    </location>
</feature>
<proteinExistence type="predicted"/>
<protein>
    <submittedName>
        <fullName evidence="2">Copper-binding protein</fullName>
    </submittedName>
</protein>
<dbReference type="EMBL" id="AWUE01017420">
    <property type="protein sequence ID" value="OMO87085.1"/>
    <property type="molecule type" value="Genomic_DNA"/>
</dbReference>
<sequence>MDNLYCNKKQAFLLALMALLLVATLFIPTAFAADPTSAIKTHLATLNKRPAARPFFWFPMRIY</sequence>
<gene>
    <name evidence="2" type="ORF">COLO4_20809</name>
</gene>
<keyword evidence="1" id="KW-0732">Signal</keyword>
<comment type="caution">
    <text evidence="2">The sequence shown here is derived from an EMBL/GenBank/DDBJ whole genome shotgun (WGS) entry which is preliminary data.</text>
</comment>
<reference evidence="3" key="1">
    <citation type="submission" date="2013-09" db="EMBL/GenBank/DDBJ databases">
        <title>Corchorus olitorius genome sequencing.</title>
        <authorList>
            <person name="Alam M."/>
            <person name="Haque M.S."/>
            <person name="Islam M.S."/>
            <person name="Emdad E.M."/>
            <person name="Islam M.M."/>
            <person name="Ahmed B."/>
            <person name="Halim A."/>
            <person name="Hossen Q.M.M."/>
            <person name="Hossain M.Z."/>
            <person name="Ahmed R."/>
            <person name="Khan M.M."/>
            <person name="Islam R."/>
            <person name="Rashid M.M."/>
            <person name="Khan S.A."/>
            <person name="Rahman M.S."/>
            <person name="Alam M."/>
            <person name="Yahiya A.S."/>
            <person name="Khan M.S."/>
            <person name="Azam M.S."/>
            <person name="Haque T."/>
            <person name="Lashkar M.Z.H."/>
            <person name="Akhand A.I."/>
            <person name="Morshed G."/>
            <person name="Roy S."/>
            <person name="Uddin K.S."/>
            <person name="Rabeya T."/>
            <person name="Hossain A.S."/>
            <person name="Chowdhury A."/>
            <person name="Snigdha A.R."/>
            <person name="Mortoza M.S."/>
            <person name="Matin S.A."/>
            <person name="Hoque S.M.E."/>
            <person name="Islam M.K."/>
            <person name="Roy D.K."/>
            <person name="Haider R."/>
            <person name="Moosa M.M."/>
            <person name="Elias S.M."/>
            <person name="Hasan A.M."/>
            <person name="Jahan S."/>
            <person name="Shafiuddin M."/>
            <person name="Mahmood N."/>
            <person name="Shommy N.S."/>
        </authorList>
    </citation>
    <scope>NUCLEOTIDE SEQUENCE [LARGE SCALE GENOMIC DNA]</scope>
    <source>
        <strain evidence="3">cv. O-4</strain>
    </source>
</reference>
<organism evidence="2 3">
    <name type="scientific">Corchorus olitorius</name>
    <dbReference type="NCBI Taxonomy" id="93759"/>
    <lineage>
        <taxon>Eukaryota</taxon>
        <taxon>Viridiplantae</taxon>
        <taxon>Streptophyta</taxon>
        <taxon>Embryophyta</taxon>
        <taxon>Tracheophyta</taxon>
        <taxon>Spermatophyta</taxon>
        <taxon>Magnoliopsida</taxon>
        <taxon>eudicotyledons</taxon>
        <taxon>Gunneridae</taxon>
        <taxon>Pentapetalae</taxon>
        <taxon>rosids</taxon>
        <taxon>malvids</taxon>
        <taxon>Malvales</taxon>
        <taxon>Malvaceae</taxon>
        <taxon>Grewioideae</taxon>
        <taxon>Apeibeae</taxon>
        <taxon>Corchorus</taxon>
    </lineage>
</organism>
<name>A0A1R3IWY8_9ROSI</name>
<keyword evidence="3" id="KW-1185">Reference proteome</keyword>
<dbReference type="Proteomes" id="UP000187203">
    <property type="component" value="Unassembled WGS sequence"/>
</dbReference>
<feature type="signal peptide" evidence="1">
    <location>
        <begin position="1"/>
        <end position="32"/>
    </location>
</feature>
<evidence type="ECO:0000313" key="3">
    <source>
        <dbReference type="Proteomes" id="UP000187203"/>
    </source>
</evidence>
<evidence type="ECO:0000256" key="1">
    <source>
        <dbReference type="SAM" id="SignalP"/>
    </source>
</evidence>
<dbReference type="AlphaFoldDB" id="A0A1R3IWY8"/>